<organism evidence="5 6">
    <name type="scientific">Castilleja foliolosa</name>
    <dbReference type="NCBI Taxonomy" id="1961234"/>
    <lineage>
        <taxon>Eukaryota</taxon>
        <taxon>Viridiplantae</taxon>
        <taxon>Streptophyta</taxon>
        <taxon>Embryophyta</taxon>
        <taxon>Tracheophyta</taxon>
        <taxon>Spermatophyta</taxon>
        <taxon>Magnoliopsida</taxon>
        <taxon>eudicotyledons</taxon>
        <taxon>Gunneridae</taxon>
        <taxon>Pentapetalae</taxon>
        <taxon>asterids</taxon>
        <taxon>lamiids</taxon>
        <taxon>Lamiales</taxon>
        <taxon>Orobanchaceae</taxon>
        <taxon>Pedicularideae</taxon>
        <taxon>Castillejinae</taxon>
        <taxon>Castilleja</taxon>
    </lineage>
</organism>
<sequence>MGCAQSKIENEESVSRCKERRNLMKEAVSVRNAFASAHSGYTVSLKDTGAALSDYAQGEVPPPPPESAALPDPPPSDNPPPPPPPPMESTLPPPPPPLPSFSPMPPLKRAVTMPAEMSKNTKGKLKERDIYEEDDVEDEDEEKNELRDSVNANKTPIRAPPNPNAMTPPSETRGMAWDYFFMDNIPRPNLDEAEEEEEEDGYKAKNGNFDGEREENVEEFKTPDKLKKVGFEEIDEFKTPDEMPQVVAAREFVHSNTAPPAMSRFIGSVVGNNNNNGVDLLKILSEVDDHFLKASQSAQEVSKMLEATRLHYHSNFADNRGHIDHAARVMQVITWNKSFRGTPTNGDGPKDNFEPEDYETHATILDKLLAWEKKLYEEVKTGELMKIEYQRKVGQLNKLKKRNASTEQMEKAKAAVSHLHTRYIVDMQSLDSTVSEVNDIRDKQLYPKLVSLVHGMTKMWESMCTHHDSQLQIVTGLKSLDVSGFVLIETSKHHHERTKQLSSVVEQWHSQFEKLVANQRNYINALNGWLKLNLVPIESTLREKTASSPPRPAIPPIQHLLRSWHDHLEKLPDEVAKSSIASFTAVIKTIIIHQEEEMKLKEKYEETQKEYMRKKMGFEDWYQKYMQKRMPNDENDPENWKDPVSERQLVVESLKKRLEEEMEEHQKICVQVREKSLGNLKVRLPELFRALSDYARACLDAYGRLWALTQDPNIGS</sequence>
<dbReference type="InterPro" id="IPR006868">
    <property type="entry name" value="DUF630"/>
</dbReference>
<evidence type="ECO:0008006" key="7">
    <source>
        <dbReference type="Google" id="ProtNLM"/>
    </source>
</evidence>
<dbReference type="Pfam" id="PF04783">
    <property type="entry name" value="DUF630"/>
    <property type="match status" value="1"/>
</dbReference>
<evidence type="ECO:0000256" key="1">
    <source>
        <dbReference type="SAM" id="Coils"/>
    </source>
</evidence>
<evidence type="ECO:0000259" key="4">
    <source>
        <dbReference type="Pfam" id="PF04783"/>
    </source>
</evidence>
<accession>A0ABD3CUY0</accession>
<gene>
    <name evidence="5" type="ORF">CASFOL_022230</name>
</gene>
<keyword evidence="6" id="KW-1185">Reference proteome</keyword>
<proteinExistence type="predicted"/>
<feature type="domain" description="DUF630" evidence="4">
    <location>
        <begin position="1"/>
        <end position="59"/>
    </location>
</feature>
<evidence type="ECO:0000313" key="6">
    <source>
        <dbReference type="Proteomes" id="UP001632038"/>
    </source>
</evidence>
<feature type="compositionally biased region" description="Pro residues" evidence="2">
    <location>
        <begin position="60"/>
        <end position="106"/>
    </location>
</feature>
<feature type="domain" description="DUF632" evidence="3">
    <location>
        <begin position="280"/>
        <end position="588"/>
    </location>
</feature>
<dbReference type="SUPFAM" id="SSF101447">
    <property type="entry name" value="Formin homology 2 domain (FH2 domain)"/>
    <property type="match status" value="1"/>
</dbReference>
<dbReference type="Proteomes" id="UP001632038">
    <property type="component" value="Unassembled WGS sequence"/>
</dbReference>
<feature type="region of interest" description="Disordered" evidence="2">
    <location>
        <begin position="192"/>
        <end position="220"/>
    </location>
</feature>
<dbReference type="EMBL" id="JAVIJP010000029">
    <property type="protein sequence ID" value="KAL3633468.1"/>
    <property type="molecule type" value="Genomic_DNA"/>
</dbReference>
<keyword evidence="1" id="KW-0175">Coiled coil</keyword>
<evidence type="ECO:0000313" key="5">
    <source>
        <dbReference type="EMBL" id="KAL3633468.1"/>
    </source>
</evidence>
<feature type="coiled-coil region" evidence="1">
    <location>
        <begin position="644"/>
        <end position="675"/>
    </location>
</feature>
<comment type="caution">
    <text evidence="5">The sequence shown here is derived from an EMBL/GenBank/DDBJ whole genome shotgun (WGS) entry which is preliminary data.</text>
</comment>
<feature type="region of interest" description="Disordered" evidence="2">
    <location>
        <begin position="52"/>
        <end position="172"/>
    </location>
</feature>
<dbReference type="Pfam" id="PF04782">
    <property type="entry name" value="DUF632"/>
    <property type="match status" value="1"/>
</dbReference>
<feature type="compositionally biased region" description="Acidic residues" evidence="2">
    <location>
        <begin position="130"/>
        <end position="143"/>
    </location>
</feature>
<reference evidence="6" key="1">
    <citation type="journal article" date="2024" name="IScience">
        <title>Strigolactones Initiate the Formation of Haustorium-like Structures in Castilleja.</title>
        <authorList>
            <person name="Buerger M."/>
            <person name="Peterson D."/>
            <person name="Chory J."/>
        </authorList>
    </citation>
    <scope>NUCLEOTIDE SEQUENCE [LARGE SCALE GENOMIC DNA]</scope>
</reference>
<dbReference type="AlphaFoldDB" id="A0ABD3CUY0"/>
<name>A0ABD3CUY0_9LAMI</name>
<dbReference type="PANTHER" id="PTHR21450:SF7">
    <property type="entry name" value="DNA LIGASE (DUF630 AND DUF632)"/>
    <property type="match status" value="1"/>
</dbReference>
<evidence type="ECO:0000256" key="2">
    <source>
        <dbReference type="SAM" id="MobiDB-lite"/>
    </source>
</evidence>
<dbReference type="InterPro" id="IPR006867">
    <property type="entry name" value="DUF632"/>
</dbReference>
<protein>
    <recommendedName>
        <fullName evidence="7">Nitrate regulatory gene2 protein-like</fullName>
    </recommendedName>
</protein>
<evidence type="ECO:0000259" key="3">
    <source>
        <dbReference type="Pfam" id="PF04782"/>
    </source>
</evidence>
<dbReference type="PANTHER" id="PTHR21450">
    <property type="entry name" value="PROTEIN ALTERED PHOSPHATE STARVATION RESPONSE 1"/>
    <property type="match status" value="1"/>
</dbReference>